<keyword evidence="9 11" id="KW-0057">Aromatic amino acid biosynthesis</keyword>
<keyword evidence="4 11" id="KW-0028">Amino-acid biosynthesis</keyword>
<keyword evidence="11" id="KW-0460">Magnesium</keyword>
<dbReference type="RefSeq" id="WP_243696531.1">
    <property type="nucleotide sequence ID" value="NZ_PYAU01000001.1"/>
</dbReference>
<keyword evidence="7 11" id="KW-0418">Kinase</keyword>
<dbReference type="EC" id="2.7.1.71" evidence="3 11"/>
<feature type="binding site" evidence="11">
    <location>
        <position position="145"/>
    </location>
    <ligand>
        <name>substrate</name>
    </ligand>
</feature>
<dbReference type="Pfam" id="PF01202">
    <property type="entry name" value="SKI"/>
    <property type="match status" value="1"/>
</dbReference>
<keyword evidence="6 11" id="KW-0547">Nucleotide-binding</keyword>
<keyword evidence="8 11" id="KW-0067">ATP-binding</keyword>
<evidence type="ECO:0000256" key="1">
    <source>
        <dbReference type="ARBA" id="ARBA00004842"/>
    </source>
</evidence>
<evidence type="ECO:0000256" key="9">
    <source>
        <dbReference type="ARBA" id="ARBA00023141"/>
    </source>
</evidence>
<comment type="caution">
    <text evidence="11">Lacks conserved residue(s) required for the propagation of feature annotation.</text>
</comment>
<evidence type="ECO:0000256" key="2">
    <source>
        <dbReference type="ARBA" id="ARBA00006997"/>
    </source>
</evidence>
<evidence type="ECO:0000313" key="12">
    <source>
        <dbReference type="EMBL" id="PSL39473.1"/>
    </source>
</evidence>
<dbReference type="PRINTS" id="PR01100">
    <property type="entry name" value="SHIKIMTKNASE"/>
</dbReference>
<feature type="binding site" evidence="11">
    <location>
        <position position="128"/>
    </location>
    <ligand>
        <name>ATP</name>
        <dbReference type="ChEBI" id="CHEBI:30616"/>
    </ligand>
</feature>
<protein>
    <recommendedName>
        <fullName evidence="3 11">Shikimate kinase</fullName>
        <shortName evidence="11">SK</shortName>
        <ecNumber evidence="3 11">2.7.1.71</ecNumber>
    </recommendedName>
</protein>
<evidence type="ECO:0000256" key="11">
    <source>
        <dbReference type="HAMAP-Rule" id="MF_00109"/>
    </source>
</evidence>
<comment type="subcellular location">
    <subcellularLocation>
        <location evidence="11">Cytoplasm</location>
    </subcellularLocation>
</comment>
<evidence type="ECO:0000256" key="4">
    <source>
        <dbReference type="ARBA" id="ARBA00022605"/>
    </source>
</evidence>
<comment type="catalytic activity">
    <reaction evidence="10 11">
        <text>shikimate + ATP = 3-phosphoshikimate + ADP + H(+)</text>
        <dbReference type="Rhea" id="RHEA:13121"/>
        <dbReference type="ChEBI" id="CHEBI:15378"/>
        <dbReference type="ChEBI" id="CHEBI:30616"/>
        <dbReference type="ChEBI" id="CHEBI:36208"/>
        <dbReference type="ChEBI" id="CHEBI:145989"/>
        <dbReference type="ChEBI" id="CHEBI:456216"/>
        <dbReference type="EC" id="2.7.1.71"/>
    </reaction>
</comment>
<feature type="binding site" evidence="11">
    <location>
        <position position="30"/>
    </location>
    <ligand>
        <name>Mg(2+)</name>
        <dbReference type="ChEBI" id="CHEBI:18420"/>
    </ligand>
</feature>
<dbReference type="GO" id="GO:0005524">
    <property type="term" value="F:ATP binding"/>
    <property type="evidence" value="ECO:0007669"/>
    <property type="project" value="UniProtKB-UniRule"/>
</dbReference>
<name>A0A2P8GZT3_9MICO</name>
<dbReference type="SUPFAM" id="SSF52540">
    <property type="entry name" value="P-loop containing nucleoside triphosphate hydrolases"/>
    <property type="match status" value="1"/>
</dbReference>
<feature type="binding site" evidence="11">
    <location>
        <begin position="26"/>
        <end position="31"/>
    </location>
    <ligand>
        <name>ATP</name>
        <dbReference type="ChEBI" id="CHEBI:30616"/>
    </ligand>
</feature>
<comment type="function">
    <text evidence="11">Catalyzes the specific phosphorylation of the 3-hydroxyl group of shikimic acid using ATP as a cosubstrate.</text>
</comment>
<dbReference type="UniPathway" id="UPA00053">
    <property type="reaction ID" value="UER00088"/>
</dbReference>
<evidence type="ECO:0000256" key="10">
    <source>
        <dbReference type="ARBA" id="ARBA00048567"/>
    </source>
</evidence>
<evidence type="ECO:0000256" key="6">
    <source>
        <dbReference type="ARBA" id="ARBA00022741"/>
    </source>
</evidence>
<evidence type="ECO:0000256" key="8">
    <source>
        <dbReference type="ARBA" id="ARBA00022840"/>
    </source>
</evidence>
<reference evidence="12 13" key="1">
    <citation type="submission" date="2018-03" db="EMBL/GenBank/DDBJ databases">
        <title>Genomic Encyclopedia of Archaeal and Bacterial Type Strains, Phase II (KMG-II): from individual species to whole genera.</title>
        <authorList>
            <person name="Goeker M."/>
        </authorList>
    </citation>
    <scope>NUCLEOTIDE SEQUENCE [LARGE SCALE GENOMIC DNA]</scope>
    <source>
        <strain evidence="12 13">DSM 21548</strain>
    </source>
</reference>
<organism evidence="12 13">
    <name type="scientific">Labedella gwakjiensis</name>
    <dbReference type="NCBI Taxonomy" id="390269"/>
    <lineage>
        <taxon>Bacteria</taxon>
        <taxon>Bacillati</taxon>
        <taxon>Actinomycetota</taxon>
        <taxon>Actinomycetes</taxon>
        <taxon>Micrococcales</taxon>
        <taxon>Microbacteriaceae</taxon>
        <taxon>Labedella</taxon>
    </lineage>
</organism>
<dbReference type="InterPro" id="IPR023000">
    <property type="entry name" value="Shikimate_kinase_CS"/>
</dbReference>
<sequence>MPEVDARSHDARPLDVRALVVIGPMAAGKSKIGRRVARLLGMPFSDTDRVVVSAHGPIPAIFEREGEDAFREYERDAVARAVAKRSVVSLGGGAVVHPSTAELLSAATVVYLTVSPEAVRSRIAGSNRPLLTDGVESWERIFAERKPLYERLATATWDTSTLPISRIADEIAHWAKGRI</sequence>
<keyword evidence="5 11" id="KW-0808">Transferase</keyword>
<evidence type="ECO:0000313" key="13">
    <source>
        <dbReference type="Proteomes" id="UP000241203"/>
    </source>
</evidence>
<dbReference type="GO" id="GO:0000287">
    <property type="term" value="F:magnesium ion binding"/>
    <property type="evidence" value="ECO:0007669"/>
    <property type="project" value="UniProtKB-UniRule"/>
</dbReference>
<dbReference type="InterPro" id="IPR031322">
    <property type="entry name" value="Shikimate/glucono_kinase"/>
</dbReference>
<dbReference type="GO" id="GO:0009073">
    <property type="term" value="P:aromatic amino acid family biosynthetic process"/>
    <property type="evidence" value="ECO:0007669"/>
    <property type="project" value="UniProtKB-KW"/>
</dbReference>
<dbReference type="GO" id="GO:0009423">
    <property type="term" value="P:chorismate biosynthetic process"/>
    <property type="evidence" value="ECO:0007669"/>
    <property type="project" value="UniProtKB-UniRule"/>
</dbReference>
<keyword evidence="11" id="KW-0963">Cytoplasm</keyword>
<dbReference type="PANTHER" id="PTHR21087">
    <property type="entry name" value="SHIKIMATE KINASE"/>
    <property type="match status" value="1"/>
</dbReference>
<gene>
    <name evidence="11" type="primary">aroK</name>
    <name evidence="12" type="ORF">CLV49_3113</name>
</gene>
<dbReference type="Proteomes" id="UP000241203">
    <property type="component" value="Unassembled WGS sequence"/>
</dbReference>
<accession>A0A2P8GZT3</accession>
<dbReference type="GO" id="GO:0005829">
    <property type="term" value="C:cytosol"/>
    <property type="evidence" value="ECO:0007669"/>
    <property type="project" value="TreeGrafter"/>
</dbReference>
<dbReference type="InterPro" id="IPR000623">
    <property type="entry name" value="Shikimate_kinase/TSH1"/>
</dbReference>
<evidence type="ECO:0000256" key="3">
    <source>
        <dbReference type="ARBA" id="ARBA00012154"/>
    </source>
</evidence>
<keyword evidence="11" id="KW-0479">Metal-binding</keyword>
<feature type="binding site" evidence="11">
    <location>
        <position position="71"/>
    </location>
    <ligand>
        <name>substrate</name>
    </ligand>
</feature>
<dbReference type="InterPro" id="IPR027417">
    <property type="entry name" value="P-loop_NTPase"/>
</dbReference>
<dbReference type="GO" id="GO:0008652">
    <property type="term" value="P:amino acid biosynthetic process"/>
    <property type="evidence" value="ECO:0007669"/>
    <property type="project" value="UniProtKB-KW"/>
</dbReference>
<dbReference type="HAMAP" id="MF_00109">
    <property type="entry name" value="Shikimate_kinase"/>
    <property type="match status" value="1"/>
</dbReference>
<dbReference type="GO" id="GO:0004765">
    <property type="term" value="F:shikimate kinase activity"/>
    <property type="evidence" value="ECO:0007669"/>
    <property type="project" value="UniProtKB-UniRule"/>
</dbReference>
<dbReference type="AlphaFoldDB" id="A0A2P8GZT3"/>
<comment type="cofactor">
    <cofactor evidence="11">
        <name>Mg(2+)</name>
        <dbReference type="ChEBI" id="CHEBI:18420"/>
    </cofactor>
    <text evidence="11">Binds 1 Mg(2+) ion per subunit.</text>
</comment>
<comment type="caution">
    <text evidence="12">The sequence shown here is derived from an EMBL/GenBank/DDBJ whole genome shotgun (WGS) entry which is preliminary data.</text>
</comment>
<dbReference type="PANTHER" id="PTHR21087:SF16">
    <property type="entry name" value="SHIKIMATE KINASE 1, CHLOROPLASTIC"/>
    <property type="match status" value="1"/>
</dbReference>
<dbReference type="Gene3D" id="3.40.50.300">
    <property type="entry name" value="P-loop containing nucleotide triphosphate hydrolases"/>
    <property type="match status" value="1"/>
</dbReference>
<evidence type="ECO:0000256" key="7">
    <source>
        <dbReference type="ARBA" id="ARBA00022777"/>
    </source>
</evidence>
<comment type="similarity">
    <text evidence="2 11">Belongs to the shikimate kinase family.</text>
</comment>
<comment type="pathway">
    <text evidence="1 11">Metabolic intermediate biosynthesis; chorismate biosynthesis; chorismate from D-erythrose 4-phosphate and phosphoenolpyruvate: step 5/7.</text>
</comment>
<comment type="subunit">
    <text evidence="11">Monomer.</text>
</comment>
<dbReference type="EMBL" id="PYAU01000001">
    <property type="protein sequence ID" value="PSL39473.1"/>
    <property type="molecule type" value="Genomic_DNA"/>
</dbReference>
<feature type="binding site" evidence="11">
    <location>
        <position position="92"/>
    </location>
    <ligand>
        <name>substrate</name>
    </ligand>
</feature>
<feature type="binding site" evidence="11">
    <location>
        <position position="48"/>
    </location>
    <ligand>
        <name>substrate</name>
    </ligand>
</feature>
<dbReference type="PROSITE" id="PS01128">
    <property type="entry name" value="SHIKIMATE_KINASE"/>
    <property type="match status" value="1"/>
</dbReference>
<proteinExistence type="inferred from homology"/>
<dbReference type="CDD" id="cd00464">
    <property type="entry name" value="SK"/>
    <property type="match status" value="1"/>
</dbReference>
<evidence type="ECO:0000256" key="5">
    <source>
        <dbReference type="ARBA" id="ARBA00022679"/>
    </source>
</evidence>